<protein>
    <submittedName>
        <fullName evidence="2">Uncharacterized protein</fullName>
    </submittedName>
</protein>
<reference evidence="2 3" key="1">
    <citation type="submission" date="2019-03" db="EMBL/GenBank/DDBJ databases">
        <authorList>
            <person name="Kox A.R. M."/>
        </authorList>
    </citation>
    <scope>NUCLEOTIDE SEQUENCE [LARGE SCALE GENOMIC DNA]</scope>
    <source>
        <strain evidence="2">MTUNDRAET4 annotated genome</strain>
    </source>
</reference>
<dbReference type="KEGG" id="mtun:MTUNDRAET4_2369"/>
<dbReference type="AlphaFoldDB" id="A0A4U8Z1T2"/>
<name>A0A4U8Z1T2_METTU</name>
<dbReference type="EMBL" id="LR536450">
    <property type="protein sequence ID" value="VFU09262.1"/>
    <property type="molecule type" value="Genomic_DNA"/>
</dbReference>
<evidence type="ECO:0000313" key="2">
    <source>
        <dbReference type="EMBL" id="VFU09262.1"/>
    </source>
</evidence>
<organism evidence="2 3">
    <name type="scientific">Methylocella tundrae</name>
    <dbReference type="NCBI Taxonomy" id="227605"/>
    <lineage>
        <taxon>Bacteria</taxon>
        <taxon>Pseudomonadati</taxon>
        <taxon>Pseudomonadota</taxon>
        <taxon>Alphaproteobacteria</taxon>
        <taxon>Hyphomicrobiales</taxon>
        <taxon>Beijerinckiaceae</taxon>
        <taxon>Methylocella</taxon>
    </lineage>
</organism>
<keyword evidence="1" id="KW-0472">Membrane</keyword>
<gene>
    <name evidence="2" type="ORF">MTUNDRAET4_2369</name>
</gene>
<dbReference type="RefSeq" id="WP_134489556.1">
    <property type="nucleotide sequence ID" value="NZ_CP139089.1"/>
</dbReference>
<dbReference type="Proteomes" id="UP000294360">
    <property type="component" value="Chromosome"/>
</dbReference>
<feature type="transmembrane region" description="Helical" evidence="1">
    <location>
        <begin position="28"/>
        <end position="49"/>
    </location>
</feature>
<sequence length="86" mass="9304">MSIADHFDPRPDAGFVRRYDLQAARRQLRVSIILILVMAGAAIALGLVARLEAPAPQGRPVALRDGGLRLAETLLDLQGCSHQMTT</sequence>
<keyword evidence="1" id="KW-1133">Transmembrane helix</keyword>
<keyword evidence="1" id="KW-0812">Transmembrane</keyword>
<evidence type="ECO:0000256" key="1">
    <source>
        <dbReference type="SAM" id="Phobius"/>
    </source>
</evidence>
<accession>A0A4U8Z1T2</accession>
<evidence type="ECO:0000313" key="3">
    <source>
        <dbReference type="Proteomes" id="UP000294360"/>
    </source>
</evidence>
<proteinExistence type="predicted"/>
<dbReference type="OrthoDB" id="8451804at2"/>